<evidence type="ECO:0000313" key="2">
    <source>
        <dbReference type="EMBL" id="GBM59592.1"/>
    </source>
</evidence>
<dbReference type="EMBL" id="BGPR01101417">
    <property type="protein sequence ID" value="GBM59592.1"/>
    <property type="molecule type" value="Genomic_DNA"/>
</dbReference>
<evidence type="ECO:0000313" key="4">
    <source>
        <dbReference type="EMBL" id="GBM59613.1"/>
    </source>
</evidence>
<dbReference type="EMBL" id="BGPR01101418">
    <property type="protein sequence ID" value="GBM59597.1"/>
    <property type="molecule type" value="Genomic_DNA"/>
</dbReference>
<dbReference type="EMBL" id="BGPR01101410">
    <property type="protein sequence ID" value="GBM59575.1"/>
    <property type="molecule type" value="Genomic_DNA"/>
</dbReference>
<dbReference type="AlphaFoldDB" id="A0A4Y2H017"/>
<name>A0A4Y2H017_ARAVE</name>
<evidence type="ECO:0000313" key="5">
    <source>
        <dbReference type="Proteomes" id="UP000499080"/>
    </source>
</evidence>
<protein>
    <submittedName>
        <fullName evidence="2">Uncharacterized protein</fullName>
    </submittedName>
</protein>
<accession>A0A4Y2H017</accession>
<evidence type="ECO:0000313" key="3">
    <source>
        <dbReference type="EMBL" id="GBM59597.1"/>
    </source>
</evidence>
<organism evidence="2 5">
    <name type="scientific">Araneus ventricosus</name>
    <name type="common">Orbweaver spider</name>
    <name type="synonym">Epeira ventricosa</name>
    <dbReference type="NCBI Taxonomy" id="182803"/>
    <lineage>
        <taxon>Eukaryota</taxon>
        <taxon>Metazoa</taxon>
        <taxon>Ecdysozoa</taxon>
        <taxon>Arthropoda</taxon>
        <taxon>Chelicerata</taxon>
        <taxon>Arachnida</taxon>
        <taxon>Araneae</taxon>
        <taxon>Araneomorphae</taxon>
        <taxon>Entelegynae</taxon>
        <taxon>Araneoidea</taxon>
        <taxon>Araneidae</taxon>
        <taxon>Araneus</taxon>
    </lineage>
</organism>
<dbReference type="Proteomes" id="UP000499080">
    <property type="component" value="Unassembled WGS sequence"/>
</dbReference>
<evidence type="ECO:0000313" key="1">
    <source>
        <dbReference type="EMBL" id="GBM59575.1"/>
    </source>
</evidence>
<gene>
    <name evidence="2" type="ORF">AVEN_168301_1</name>
    <name evidence="3" type="ORF">AVEN_171109_1</name>
    <name evidence="4" type="ORF">AVEN_205561_1</name>
    <name evidence="1" type="ORF">AVEN_260466_1</name>
</gene>
<comment type="caution">
    <text evidence="2">The sequence shown here is derived from an EMBL/GenBank/DDBJ whole genome shotgun (WGS) entry which is preliminary data.</text>
</comment>
<proteinExistence type="predicted"/>
<sequence length="143" mass="16742">MRECLFWVRNEPFYWSLAHEKPAAYEKDKLCTRCLRYLKWLPCKFFKLKRTSATSLSSKREPSSYACSQNVRNIRFLKFQNEFSPQNVPSSTEAYRSTAVLNKSDRKLSELYNTELKRLAKSEGRQVSPAAALTNKYLKKIQG</sequence>
<dbReference type="EMBL" id="BGPR01101420">
    <property type="protein sequence ID" value="GBM59613.1"/>
    <property type="molecule type" value="Genomic_DNA"/>
</dbReference>
<keyword evidence="5" id="KW-1185">Reference proteome</keyword>
<reference evidence="2 5" key="1">
    <citation type="journal article" date="2019" name="Sci. Rep.">
        <title>Orb-weaving spider Araneus ventricosus genome elucidates the spidroin gene catalogue.</title>
        <authorList>
            <person name="Kono N."/>
            <person name="Nakamura H."/>
            <person name="Ohtoshi R."/>
            <person name="Moran D.A.P."/>
            <person name="Shinohara A."/>
            <person name="Yoshida Y."/>
            <person name="Fujiwara M."/>
            <person name="Mori M."/>
            <person name="Tomita M."/>
            <person name="Arakawa K."/>
        </authorList>
    </citation>
    <scope>NUCLEOTIDE SEQUENCE [LARGE SCALE GENOMIC DNA]</scope>
</reference>